<accession>A0A067MTL1</accession>
<name>A0A067MTL1_BOTB1</name>
<dbReference type="OrthoDB" id="2017405at2759"/>
<gene>
    <name evidence="2" type="ORF">BOTBODRAFT_65592</name>
</gene>
<dbReference type="HOGENOM" id="CLU_131110_1_0_1"/>
<dbReference type="Proteomes" id="UP000027195">
    <property type="component" value="Unassembled WGS sequence"/>
</dbReference>
<sequence>MAAARDFGTVEKQEEAYLSVVHPTAEDIPGCMKLLDDFLICYALGPQMKSLYRHGTLGNCDSKLSEFKFCLSLKSLEPEEKRKAWLQRRAKWWASRRLGQSSEDVWEMRSKPLEGFPPPPSEMFDRTSVKS</sequence>
<evidence type="ECO:0000313" key="2">
    <source>
        <dbReference type="EMBL" id="KDQ15202.1"/>
    </source>
</evidence>
<dbReference type="PANTHER" id="PTHR28052">
    <property type="entry name" value="UPF0545 PROTEIN C22ORF39"/>
    <property type="match status" value="1"/>
</dbReference>
<dbReference type="EMBL" id="KL198033">
    <property type="protein sequence ID" value="KDQ15202.1"/>
    <property type="molecule type" value="Genomic_DNA"/>
</dbReference>
<protein>
    <recommendedName>
        <fullName evidence="4">Early meiotic induction protein 1</fullName>
    </recommendedName>
</protein>
<evidence type="ECO:0008006" key="4">
    <source>
        <dbReference type="Google" id="ProtNLM"/>
    </source>
</evidence>
<evidence type="ECO:0000313" key="3">
    <source>
        <dbReference type="Proteomes" id="UP000027195"/>
    </source>
</evidence>
<evidence type="ECO:0000256" key="1">
    <source>
        <dbReference type="SAM" id="MobiDB-lite"/>
    </source>
</evidence>
<dbReference type="PANTHER" id="PTHR28052:SF1">
    <property type="entry name" value="UPF0545 PROTEIN C22ORF39"/>
    <property type="match status" value="1"/>
</dbReference>
<keyword evidence="3" id="KW-1185">Reference proteome</keyword>
<dbReference type="Pfam" id="PF11326">
    <property type="entry name" value="PANTS-like"/>
    <property type="match status" value="1"/>
</dbReference>
<proteinExistence type="predicted"/>
<dbReference type="STRING" id="930990.A0A067MTL1"/>
<organism evidence="2 3">
    <name type="scientific">Botryobasidium botryosum (strain FD-172 SS1)</name>
    <dbReference type="NCBI Taxonomy" id="930990"/>
    <lineage>
        <taxon>Eukaryota</taxon>
        <taxon>Fungi</taxon>
        <taxon>Dikarya</taxon>
        <taxon>Basidiomycota</taxon>
        <taxon>Agaricomycotina</taxon>
        <taxon>Agaricomycetes</taxon>
        <taxon>Cantharellales</taxon>
        <taxon>Botryobasidiaceae</taxon>
        <taxon>Botryobasidium</taxon>
    </lineage>
</organism>
<dbReference type="InterPro" id="IPR021475">
    <property type="entry name" value="Pants/Emi1-like"/>
</dbReference>
<feature type="region of interest" description="Disordered" evidence="1">
    <location>
        <begin position="109"/>
        <end position="131"/>
    </location>
</feature>
<dbReference type="InParanoid" id="A0A067MTL1"/>
<reference evidence="3" key="1">
    <citation type="journal article" date="2014" name="Proc. Natl. Acad. Sci. U.S.A.">
        <title>Extensive sampling of basidiomycete genomes demonstrates inadequacy of the white-rot/brown-rot paradigm for wood decay fungi.</title>
        <authorList>
            <person name="Riley R."/>
            <person name="Salamov A.A."/>
            <person name="Brown D.W."/>
            <person name="Nagy L.G."/>
            <person name="Floudas D."/>
            <person name="Held B.W."/>
            <person name="Levasseur A."/>
            <person name="Lombard V."/>
            <person name="Morin E."/>
            <person name="Otillar R."/>
            <person name="Lindquist E.A."/>
            <person name="Sun H."/>
            <person name="LaButti K.M."/>
            <person name="Schmutz J."/>
            <person name="Jabbour D."/>
            <person name="Luo H."/>
            <person name="Baker S.E."/>
            <person name="Pisabarro A.G."/>
            <person name="Walton J.D."/>
            <person name="Blanchette R.A."/>
            <person name="Henrissat B."/>
            <person name="Martin F."/>
            <person name="Cullen D."/>
            <person name="Hibbett D.S."/>
            <person name="Grigoriev I.V."/>
        </authorList>
    </citation>
    <scope>NUCLEOTIDE SEQUENCE [LARGE SCALE GENOMIC DNA]</scope>
    <source>
        <strain evidence="3">FD-172 SS1</strain>
    </source>
</reference>
<dbReference type="AlphaFoldDB" id="A0A067MTL1"/>